<dbReference type="AlphaFoldDB" id="A0A8H8CQM4"/>
<dbReference type="EMBL" id="JAFIQS010000001">
    <property type="protein sequence ID" value="KAG5174201.1"/>
    <property type="molecule type" value="Genomic_DNA"/>
</dbReference>
<reference evidence="1" key="1">
    <citation type="submission" date="2021-02" db="EMBL/GenBank/DDBJ databases">
        <title>Psilocybe cubensis genome.</title>
        <authorList>
            <person name="Mckernan K.J."/>
            <person name="Crawford S."/>
            <person name="Trippe A."/>
            <person name="Kane L.T."/>
            <person name="Mclaughlin S."/>
        </authorList>
    </citation>
    <scope>NUCLEOTIDE SEQUENCE [LARGE SCALE GENOMIC DNA]</scope>
    <source>
        <strain evidence="1">MGC-MH-2018</strain>
    </source>
</reference>
<dbReference type="PANTHER" id="PTHR47551:SF1">
    <property type="entry name" value="TUBULIN--TYROSINE LIGASE PBY1-RELATED"/>
    <property type="match status" value="1"/>
</dbReference>
<accession>A0A8H8CQM4</accession>
<evidence type="ECO:0000313" key="1">
    <source>
        <dbReference type="EMBL" id="KAG5174201.1"/>
    </source>
</evidence>
<protein>
    <recommendedName>
        <fullName evidence="2">Tubulin-tyrosine ligase</fullName>
    </recommendedName>
</protein>
<sequence>MSSINALVSWPAAPLTDSLVRKALDQLSLTISFVDKAQAKSVTPLLQWCTYDDMDHELMHFNRKTVLSSSYTFRKALIRKHFLSRIIHSYTTKNPTSILKNSVPRTFEIEISFADELDELWTDELWELGAELDNGKSWWILKPGMADRGSGIRVFHSKEGLQEIFEEFEEQSDEENEDGDGNTQRETSVVTSQLRHFVVQEYIDTPLLFDPTETTKQNPKIDELVGRKFHLRVYCVAKADIELYVYDRILALFSSVPYTSLSARDGGDEGADIDLRPHLTNTSLQTELGESNVRLLDELENCHIISGEENVKFTTSDIKSLRADVAEVLGDVFKAALQNPVHFQALPNAFELYGVDFVVSHEPSNPDKKLHVKLLEINAEPAIELTGPRLTWFLEDLFKRIGQVCVEPFIVHKEEGAKSWHVGETKYNFIKCLDENIRAMGSN</sequence>
<organism evidence="1">
    <name type="scientific">Psilocybe cubensis</name>
    <name type="common">Psychedelic mushroom</name>
    <name type="synonym">Stropharia cubensis</name>
    <dbReference type="NCBI Taxonomy" id="181762"/>
    <lineage>
        <taxon>Eukaryota</taxon>
        <taxon>Fungi</taxon>
        <taxon>Dikarya</taxon>
        <taxon>Basidiomycota</taxon>
        <taxon>Agaricomycotina</taxon>
        <taxon>Agaricomycetes</taxon>
        <taxon>Agaricomycetidae</taxon>
        <taxon>Agaricales</taxon>
        <taxon>Agaricineae</taxon>
        <taxon>Strophariaceae</taxon>
        <taxon>Psilocybe</taxon>
    </lineage>
</organism>
<gene>
    <name evidence="1" type="ORF">JR316_000859</name>
</gene>
<dbReference type="Pfam" id="PF03133">
    <property type="entry name" value="TTL"/>
    <property type="match status" value="1"/>
</dbReference>
<proteinExistence type="predicted"/>
<dbReference type="Gene3D" id="3.30.470.20">
    <property type="entry name" value="ATP-grasp fold, B domain"/>
    <property type="match status" value="1"/>
</dbReference>
<dbReference type="OrthoDB" id="202825at2759"/>
<dbReference type="SUPFAM" id="SSF56059">
    <property type="entry name" value="Glutathione synthetase ATP-binding domain-like"/>
    <property type="match status" value="1"/>
</dbReference>
<dbReference type="GO" id="GO:0000932">
    <property type="term" value="C:P-body"/>
    <property type="evidence" value="ECO:0007669"/>
    <property type="project" value="TreeGrafter"/>
</dbReference>
<comment type="caution">
    <text evidence="1">The sequence shown here is derived from an EMBL/GenBank/DDBJ whole genome shotgun (WGS) entry which is preliminary data.</text>
</comment>
<name>A0A8H8CQM4_PSICU</name>
<dbReference type="InterPro" id="IPR027746">
    <property type="entry name" value="TTL"/>
</dbReference>
<dbReference type="InterPro" id="IPR004344">
    <property type="entry name" value="TTL/TTLL_fam"/>
</dbReference>
<dbReference type="PANTHER" id="PTHR47551">
    <property type="entry name" value="TUBULIN--TYROSINE LIGASE PBY1-RELATED"/>
    <property type="match status" value="1"/>
</dbReference>
<dbReference type="PROSITE" id="PS51221">
    <property type="entry name" value="TTL"/>
    <property type="match status" value="1"/>
</dbReference>
<evidence type="ECO:0008006" key="2">
    <source>
        <dbReference type="Google" id="ProtNLM"/>
    </source>
</evidence>